<evidence type="ECO:0000313" key="10">
    <source>
        <dbReference type="Proteomes" id="UP000326881"/>
    </source>
</evidence>
<dbReference type="KEGG" id="rgr:FZ934_05840"/>
<protein>
    <submittedName>
        <fullName evidence="9">Exopolysaccharide biosynthesis protein</fullName>
    </submittedName>
</protein>
<gene>
    <name evidence="9" type="ORF">FZ934_05840</name>
</gene>
<dbReference type="EMBL" id="CP043498">
    <property type="protein sequence ID" value="QFY62372.1"/>
    <property type="molecule type" value="Genomic_DNA"/>
</dbReference>
<reference evidence="9 10" key="1">
    <citation type="submission" date="2019-08" db="EMBL/GenBank/DDBJ databases">
        <title>Prosopis cineraria nodule microbiome.</title>
        <authorList>
            <person name="Ali R."/>
            <person name="Chaluvadi S.R."/>
            <person name="Wang X."/>
        </authorList>
    </citation>
    <scope>NUCLEOTIDE SEQUENCE [LARGE SCALE GENOMIC DNA]</scope>
    <source>
        <strain evidence="9 10">BG7</strain>
    </source>
</reference>
<dbReference type="PANTHER" id="PTHR32309:SF13">
    <property type="entry name" value="FERRIC ENTEROBACTIN TRANSPORT PROTEIN FEPE"/>
    <property type="match status" value="1"/>
</dbReference>
<keyword evidence="10" id="KW-1185">Reference proteome</keyword>
<evidence type="ECO:0000313" key="9">
    <source>
        <dbReference type="EMBL" id="QFY62372.1"/>
    </source>
</evidence>
<dbReference type="Gene3D" id="3.40.50.300">
    <property type="entry name" value="P-loop containing nucleotide triphosphate hydrolases"/>
    <property type="match status" value="1"/>
</dbReference>
<dbReference type="InterPro" id="IPR003856">
    <property type="entry name" value="LPS_length_determ_N"/>
</dbReference>
<dbReference type="AlphaFoldDB" id="A0A5Q0CA87"/>
<sequence>MFSNLRPLERSSRLWRFDDGNADAGSDGPLALVRTMCLLALRHKTLLIACTAVGLVAAGLYANSLPRTYVSSATLLLEPRQAAIPGLEGVAQQGLDLNRADSELQIIRSERLLSSVFDSLGLQSNPELGPQAPTEADRILSPLHKLWGGDETSGGEARAPSASDSTRRLETDARRAAFSNFAKRLDARRVGQSYVIEIEYSSSDPALPARVANAAVSAYIMQAVAFKAQAVLAGGGALQGRLDALDAQVDAANEAMKRGVLPAIPTPDADARIIGAALTPLSPASPRPKLIILLGGLLGLFAGSCLVALNFAFDRKILTADELARETGVPCLGSVPDVGDGPASTGRLHKQQCHYATAIRDLRTSVEIACSTLRSERSIVIALVGWSSGSGVSTLCFSLAQLIRGSGRYVTLFQEKEWPERSNGEARVAAPTSLADAAISGGQQDLLFRNLDGVAVLPIHSTDKKANLFADFRSPRVGRLLDAARLQGDVLLDLPALDASKDALALATHADAVLFVATAGKTTIGEVQSALQQLRHARAKVIGTVVTRANL</sequence>
<keyword evidence="2" id="KW-1003">Cell membrane</keyword>
<evidence type="ECO:0000256" key="1">
    <source>
        <dbReference type="ARBA" id="ARBA00004651"/>
    </source>
</evidence>
<accession>A0A5Q0CA87</accession>
<keyword evidence="5 7" id="KW-0472">Membrane</keyword>
<keyword evidence="4 7" id="KW-1133">Transmembrane helix</keyword>
<dbReference type="InterPro" id="IPR027417">
    <property type="entry name" value="P-loop_NTPase"/>
</dbReference>
<dbReference type="OrthoDB" id="8404680at2"/>
<evidence type="ECO:0000256" key="5">
    <source>
        <dbReference type="ARBA" id="ARBA00023136"/>
    </source>
</evidence>
<evidence type="ECO:0000256" key="6">
    <source>
        <dbReference type="SAM" id="MobiDB-lite"/>
    </source>
</evidence>
<evidence type="ECO:0000259" key="8">
    <source>
        <dbReference type="Pfam" id="PF02706"/>
    </source>
</evidence>
<comment type="subcellular location">
    <subcellularLocation>
        <location evidence="1">Cell membrane</location>
        <topology evidence="1">Multi-pass membrane protein</topology>
    </subcellularLocation>
</comment>
<feature type="transmembrane region" description="Helical" evidence="7">
    <location>
        <begin position="290"/>
        <end position="313"/>
    </location>
</feature>
<organism evidence="9 10">
    <name type="scientific">Rhizobium grahamii</name>
    <dbReference type="NCBI Taxonomy" id="1120045"/>
    <lineage>
        <taxon>Bacteria</taxon>
        <taxon>Pseudomonadati</taxon>
        <taxon>Pseudomonadota</taxon>
        <taxon>Alphaproteobacteria</taxon>
        <taxon>Hyphomicrobiales</taxon>
        <taxon>Rhizobiaceae</taxon>
        <taxon>Rhizobium/Agrobacterium group</taxon>
        <taxon>Rhizobium</taxon>
    </lineage>
</organism>
<keyword evidence="3 7" id="KW-0812">Transmembrane</keyword>
<dbReference type="SUPFAM" id="SSF52540">
    <property type="entry name" value="P-loop containing nucleoside triphosphate hydrolases"/>
    <property type="match status" value="1"/>
</dbReference>
<dbReference type="PANTHER" id="PTHR32309">
    <property type="entry name" value="TYROSINE-PROTEIN KINASE"/>
    <property type="match status" value="1"/>
</dbReference>
<evidence type="ECO:0000256" key="7">
    <source>
        <dbReference type="SAM" id="Phobius"/>
    </source>
</evidence>
<name>A0A5Q0CA87_9HYPH</name>
<dbReference type="GO" id="GO:0004713">
    <property type="term" value="F:protein tyrosine kinase activity"/>
    <property type="evidence" value="ECO:0007669"/>
    <property type="project" value="TreeGrafter"/>
</dbReference>
<dbReference type="GO" id="GO:0005886">
    <property type="term" value="C:plasma membrane"/>
    <property type="evidence" value="ECO:0007669"/>
    <property type="project" value="UniProtKB-SubCell"/>
</dbReference>
<proteinExistence type="predicted"/>
<evidence type="ECO:0000256" key="4">
    <source>
        <dbReference type="ARBA" id="ARBA00022989"/>
    </source>
</evidence>
<dbReference type="Proteomes" id="UP000326881">
    <property type="component" value="Chromosome"/>
</dbReference>
<dbReference type="Pfam" id="PF02706">
    <property type="entry name" value="Wzz"/>
    <property type="match status" value="1"/>
</dbReference>
<dbReference type="InterPro" id="IPR050445">
    <property type="entry name" value="Bact_polysacc_biosynth/exp"/>
</dbReference>
<evidence type="ECO:0000256" key="2">
    <source>
        <dbReference type="ARBA" id="ARBA00022475"/>
    </source>
</evidence>
<evidence type="ECO:0000256" key="3">
    <source>
        <dbReference type="ARBA" id="ARBA00022692"/>
    </source>
</evidence>
<feature type="domain" description="Polysaccharide chain length determinant N-terminal" evidence="8">
    <location>
        <begin position="42"/>
        <end position="120"/>
    </location>
</feature>
<feature type="region of interest" description="Disordered" evidence="6">
    <location>
        <begin position="148"/>
        <end position="168"/>
    </location>
</feature>